<organism evidence="2 3">
    <name type="scientific">Callorhinchus milii</name>
    <name type="common">Ghost shark</name>
    <dbReference type="NCBI Taxonomy" id="7868"/>
    <lineage>
        <taxon>Eukaryota</taxon>
        <taxon>Metazoa</taxon>
        <taxon>Chordata</taxon>
        <taxon>Craniata</taxon>
        <taxon>Vertebrata</taxon>
        <taxon>Chondrichthyes</taxon>
        <taxon>Holocephali</taxon>
        <taxon>Chimaeriformes</taxon>
        <taxon>Callorhinchidae</taxon>
        <taxon>Callorhinchus</taxon>
    </lineage>
</organism>
<evidence type="ECO:0000313" key="3">
    <source>
        <dbReference type="Proteomes" id="UP000314986"/>
    </source>
</evidence>
<reference evidence="3" key="2">
    <citation type="journal article" date="2007" name="PLoS Biol.">
        <title>Survey sequencing and comparative analysis of the elephant shark (Callorhinchus milii) genome.</title>
        <authorList>
            <person name="Venkatesh B."/>
            <person name="Kirkness E.F."/>
            <person name="Loh Y.H."/>
            <person name="Halpern A.L."/>
            <person name="Lee A.P."/>
            <person name="Johnson J."/>
            <person name="Dandona N."/>
            <person name="Viswanathan L.D."/>
            <person name="Tay A."/>
            <person name="Venter J.C."/>
            <person name="Strausberg R.L."/>
            <person name="Brenner S."/>
        </authorList>
    </citation>
    <scope>NUCLEOTIDE SEQUENCE [LARGE SCALE GENOMIC DNA]</scope>
</reference>
<dbReference type="InParanoid" id="A0A4W3GF82"/>
<feature type="region of interest" description="Disordered" evidence="1">
    <location>
        <begin position="125"/>
        <end position="151"/>
    </location>
</feature>
<dbReference type="Proteomes" id="UP000314986">
    <property type="component" value="Unassembled WGS sequence"/>
</dbReference>
<feature type="region of interest" description="Disordered" evidence="1">
    <location>
        <begin position="47"/>
        <end position="74"/>
    </location>
</feature>
<reference evidence="2" key="4">
    <citation type="submission" date="2025-08" db="UniProtKB">
        <authorList>
            <consortium name="Ensembl"/>
        </authorList>
    </citation>
    <scope>IDENTIFICATION</scope>
</reference>
<reference evidence="3" key="1">
    <citation type="journal article" date="2006" name="Science">
        <title>Ancient noncoding elements conserved in the human genome.</title>
        <authorList>
            <person name="Venkatesh B."/>
            <person name="Kirkness E.F."/>
            <person name="Loh Y.H."/>
            <person name="Halpern A.L."/>
            <person name="Lee A.P."/>
            <person name="Johnson J."/>
            <person name="Dandona N."/>
            <person name="Viswanathan L.D."/>
            <person name="Tay A."/>
            <person name="Venter J.C."/>
            <person name="Strausberg R.L."/>
            <person name="Brenner S."/>
        </authorList>
    </citation>
    <scope>NUCLEOTIDE SEQUENCE [LARGE SCALE GENOMIC DNA]</scope>
</reference>
<evidence type="ECO:0000313" key="2">
    <source>
        <dbReference type="Ensembl" id="ENSCMIP00000002018.1"/>
    </source>
</evidence>
<evidence type="ECO:0000256" key="1">
    <source>
        <dbReference type="SAM" id="MobiDB-lite"/>
    </source>
</evidence>
<dbReference type="AlphaFoldDB" id="A0A4W3GF82"/>
<keyword evidence="3" id="KW-1185">Reference proteome</keyword>
<protein>
    <submittedName>
        <fullName evidence="2">Uncharacterized protein</fullName>
    </submittedName>
</protein>
<proteinExistence type="predicted"/>
<accession>A0A4W3GF82</accession>
<reference evidence="2" key="5">
    <citation type="submission" date="2025-09" db="UniProtKB">
        <authorList>
            <consortium name="Ensembl"/>
        </authorList>
    </citation>
    <scope>IDENTIFICATION</scope>
</reference>
<dbReference type="Ensembl" id="ENSCMIT00000002095.1">
    <property type="protein sequence ID" value="ENSCMIP00000002018.1"/>
    <property type="gene ID" value="ENSCMIG00000001233.1"/>
</dbReference>
<reference evidence="3" key="3">
    <citation type="journal article" date="2014" name="Nature">
        <title>Elephant shark genome provides unique insights into gnathostome evolution.</title>
        <authorList>
            <consortium name="International Elephant Shark Genome Sequencing Consortium"/>
            <person name="Venkatesh B."/>
            <person name="Lee A.P."/>
            <person name="Ravi V."/>
            <person name="Maurya A.K."/>
            <person name="Lian M.M."/>
            <person name="Swann J.B."/>
            <person name="Ohta Y."/>
            <person name="Flajnik M.F."/>
            <person name="Sutoh Y."/>
            <person name="Kasahara M."/>
            <person name="Hoon S."/>
            <person name="Gangu V."/>
            <person name="Roy S.W."/>
            <person name="Irimia M."/>
            <person name="Korzh V."/>
            <person name="Kondrychyn I."/>
            <person name="Lim Z.W."/>
            <person name="Tay B.H."/>
            <person name="Tohari S."/>
            <person name="Kong K.W."/>
            <person name="Ho S."/>
            <person name="Lorente-Galdos B."/>
            <person name="Quilez J."/>
            <person name="Marques-Bonet T."/>
            <person name="Raney B.J."/>
            <person name="Ingham P.W."/>
            <person name="Tay A."/>
            <person name="Hillier L.W."/>
            <person name="Minx P."/>
            <person name="Boehm T."/>
            <person name="Wilson R.K."/>
            <person name="Brenner S."/>
            <person name="Warren W.C."/>
        </authorList>
    </citation>
    <scope>NUCLEOTIDE SEQUENCE [LARGE SCALE GENOMIC DNA]</scope>
</reference>
<name>A0A4W3GF82_CALMI</name>
<dbReference type="STRING" id="7868.ENSCMIP00000002018"/>
<sequence length="186" mass="20250">CVLIRAYCAYAFEGLRALPLSNALETLPGVRGGYVNGSRVASVNDLDGVESSGFTPSYEDEEEDDGSSGFSSGDGIIIDEDGLEPVDNEVSLVLFLTCDVCQVYPGRMFFLKKNLYYLDSVEMPDTKRKPTQSPSEAEAPHPPPTPPTMMAEGQLSRYSEGVQIPCCLSDYSLPSVRHLHPVCLCE</sequence>